<protein>
    <submittedName>
        <fullName evidence="2">Molybdopterin converting factor small subunit</fullName>
    </submittedName>
</protein>
<dbReference type="Pfam" id="PF02597">
    <property type="entry name" value="ThiS"/>
    <property type="match status" value="1"/>
</dbReference>
<dbReference type="InterPro" id="IPR012675">
    <property type="entry name" value="Beta-grasp_dom_sf"/>
</dbReference>
<reference evidence="2 3" key="1">
    <citation type="submission" date="2020-07" db="EMBL/GenBank/DDBJ databases">
        <title>Sequencing the genomes of 1000 actinobacteria strains.</title>
        <authorList>
            <person name="Klenk H.-P."/>
        </authorList>
    </citation>
    <scope>NUCLEOTIDE SEQUENCE [LARGE SCALE GENOMIC DNA]</scope>
    <source>
        <strain evidence="2 3">DSM 15475</strain>
    </source>
</reference>
<dbReference type="RefSeq" id="WP_246348833.1">
    <property type="nucleotide sequence ID" value="NZ_BAAALL010000001.1"/>
</dbReference>
<dbReference type="InterPro" id="IPR016155">
    <property type="entry name" value="Mopterin_synth/thiamin_S_b"/>
</dbReference>
<dbReference type="AlphaFoldDB" id="A0A7Z0GNF1"/>
<accession>A0A7Z0GNF1</accession>
<evidence type="ECO:0000313" key="2">
    <source>
        <dbReference type="EMBL" id="NYJ79137.1"/>
    </source>
</evidence>
<evidence type="ECO:0000313" key="3">
    <source>
        <dbReference type="Proteomes" id="UP000535437"/>
    </source>
</evidence>
<feature type="region of interest" description="Disordered" evidence="1">
    <location>
        <begin position="53"/>
        <end position="73"/>
    </location>
</feature>
<dbReference type="Gene3D" id="3.10.20.30">
    <property type="match status" value="1"/>
</dbReference>
<proteinExistence type="predicted"/>
<dbReference type="SUPFAM" id="SSF54285">
    <property type="entry name" value="MoaD/ThiS"/>
    <property type="match status" value="1"/>
</dbReference>
<feature type="region of interest" description="Disordered" evidence="1">
    <location>
        <begin position="94"/>
        <end position="113"/>
    </location>
</feature>
<keyword evidence="3" id="KW-1185">Reference proteome</keyword>
<evidence type="ECO:0000256" key="1">
    <source>
        <dbReference type="SAM" id="MobiDB-lite"/>
    </source>
</evidence>
<comment type="caution">
    <text evidence="2">The sequence shown here is derived from an EMBL/GenBank/DDBJ whole genome shotgun (WGS) entry which is preliminary data.</text>
</comment>
<dbReference type="Proteomes" id="UP000535437">
    <property type="component" value="Unassembled WGS sequence"/>
</dbReference>
<organism evidence="2 3">
    <name type="scientific">Nesterenkonia xinjiangensis</name>
    <dbReference type="NCBI Taxonomy" id="225327"/>
    <lineage>
        <taxon>Bacteria</taxon>
        <taxon>Bacillati</taxon>
        <taxon>Actinomycetota</taxon>
        <taxon>Actinomycetes</taxon>
        <taxon>Micrococcales</taxon>
        <taxon>Micrococcaceae</taxon>
        <taxon>Nesterenkonia</taxon>
    </lineage>
</organism>
<dbReference type="EMBL" id="JACCFY010000001">
    <property type="protein sequence ID" value="NYJ79137.1"/>
    <property type="molecule type" value="Genomic_DNA"/>
</dbReference>
<dbReference type="InterPro" id="IPR003749">
    <property type="entry name" value="ThiS/MoaD-like"/>
</dbReference>
<name>A0A7Z0GNF1_9MICC</name>
<gene>
    <name evidence="2" type="ORF">HNR09_002548</name>
</gene>
<dbReference type="CDD" id="cd17040">
    <property type="entry name" value="Ubl_MoaD_like"/>
    <property type="match status" value="1"/>
</dbReference>
<sequence length="113" mass="11353">MTTAPHDPVTTTADGTLTVRLFAAAAEAAGVEELDLTLSEPTSLAAVLARLPDAVGTGDPGEPGESGHPGGLEQLPRVLARCSFLINGVRAAAETTPLKPGDQVDVLPPFAGG</sequence>